<reference evidence="1 2" key="1">
    <citation type="submission" date="2024-11" db="EMBL/GenBank/DDBJ databases">
        <title>A near-complete genome assembly of Cinchona calisaya.</title>
        <authorList>
            <person name="Lian D.C."/>
            <person name="Zhao X.W."/>
            <person name="Wei L."/>
        </authorList>
    </citation>
    <scope>NUCLEOTIDE SEQUENCE [LARGE SCALE GENOMIC DNA]</scope>
    <source>
        <tissue evidence="1">Nenye</tissue>
    </source>
</reference>
<dbReference type="AlphaFoldDB" id="A0ABD2ZPG6"/>
<organism evidence="1 2">
    <name type="scientific">Cinchona calisaya</name>
    <dbReference type="NCBI Taxonomy" id="153742"/>
    <lineage>
        <taxon>Eukaryota</taxon>
        <taxon>Viridiplantae</taxon>
        <taxon>Streptophyta</taxon>
        <taxon>Embryophyta</taxon>
        <taxon>Tracheophyta</taxon>
        <taxon>Spermatophyta</taxon>
        <taxon>Magnoliopsida</taxon>
        <taxon>eudicotyledons</taxon>
        <taxon>Gunneridae</taxon>
        <taxon>Pentapetalae</taxon>
        <taxon>asterids</taxon>
        <taxon>lamiids</taxon>
        <taxon>Gentianales</taxon>
        <taxon>Rubiaceae</taxon>
        <taxon>Cinchonoideae</taxon>
        <taxon>Cinchoneae</taxon>
        <taxon>Cinchona</taxon>
    </lineage>
</organism>
<proteinExistence type="predicted"/>
<accession>A0ABD2ZPG6</accession>
<evidence type="ECO:0000313" key="2">
    <source>
        <dbReference type="Proteomes" id="UP001630127"/>
    </source>
</evidence>
<dbReference type="EMBL" id="JBJUIK010000008">
    <property type="protein sequence ID" value="KAL3520357.1"/>
    <property type="molecule type" value="Genomic_DNA"/>
</dbReference>
<keyword evidence="2" id="KW-1185">Reference proteome</keyword>
<feature type="non-terminal residue" evidence="1">
    <location>
        <position position="56"/>
    </location>
</feature>
<sequence length="56" mass="6461">TPMQVNFSEKIPSTFLTGTHWKHTLNWCCKCSPVDGYKLVKLLCTTLFLNQVNMEL</sequence>
<name>A0ABD2ZPG6_9GENT</name>
<gene>
    <name evidence="1" type="ORF">ACH5RR_018506</name>
</gene>
<protein>
    <submittedName>
        <fullName evidence="1">Uncharacterized protein</fullName>
    </submittedName>
</protein>
<comment type="caution">
    <text evidence="1">The sequence shown here is derived from an EMBL/GenBank/DDBJ whole genome shotgun (WGS) entry which is preliminary data.</text>
</comment>
<feature type="non-terminal residue" evidence="1">
    <location>
        <position position="1"/>
    </location>
</feature>
<dbReference type="Proteomes" id="UP001630127">
    <property type="component" value="Unassembled WGS sequence"/>
</dbReference>
<evidence type="ECO:0000313" key="1">
    <source>
        <dbReference type="EMBL" id="KAL3520357.1"/>
    </source>
</evidence>